<dbReference type="AlphaFoldDB" id="A0A0A9AEX5"/>
<name>A0A0A9AEX5_ARUDO</name>
<protein>
    <submittedName>
        <fullName evidence="1">Uncharacterized protein</fullName>
    </submittedName>
</protein>
<reference evidence="1" key="1">
    <citation type="submission" date="2014-09" db="EMBL/GenBank/DDBJ databases">
        <authorList>
            <person name="Magalhaes I.L.F."/>
            <person name="Oliveira U."/>
            <person name="Santos F.R."/>
            <person name="Vidigal T.H.D.A."/>
            <person name="Brescovit A.D."/>
            <person name="Santos A.J."/>
        </authorList>
    </citation>
    <scope>NUCLEOTIDE SEQUENCE</scope>
    <source>
        <tissue evidence="1">Shoot tissue taken approximately 20 cm above the soil surface</tissue>
    </source>
</reference>
<reference evidence="1" key="2">
    <citation type="journal article" date="2015" name="Data Brief">
        <title>Shoot transcriptome of the giant reed, Arundo donax.</title>
        <authorList>
            <person name="Barrero R.A."/>
            <person name="Guerrero F.D."/>
            <person name="Moolhuijzen P."/>
            <person name="Goolsby J.A."/>
            <person name="Tidwell J."/>
            <person name="Bellgard S.E."/>
            <person name="Bellgard M.I."/>
        </authorList>
    </citation>
    <scope>NUCLEOTIDE SEQUENCE</scope>
    <source>
        <tissue evidence="1">Shoot tissue taken approximately 20 cm above the soil surface</tissue>
    </source>
</reference>
<sequence length="33" mass="3956">MGHIHNWEAIEKKLRPSLHYPKKWVATENKILS</sequence>
<proteinExistence type="predicted"/>
<dbReference type="EMBL" id="GBRH01252278">
    <property type="protein sequence ID" value="JAD45617.1"/>
    <property type="molecule type" value="Transcribed_RNA"/>
</dbReference>
<organism evidence="1">
    <name type="scientific">Arundo donax</name>
    <name type="common">Giant reed</name>
    <name type="synonym">Donax arundinaceus</name>
    <dbReference type="NCBI Taxonomy" id="35708"/>
    <lineage>
        <taxon>Eukaryota</taxon>
        <taxon>Viridiplantae</taxon>
        <taxon>Streptophyta</taxon>
        <taxon>Embryophyta</taxon>
        <taxon>Tracheophyta</taxon>
        <taxon>Spermatophyta</taxon>
        <taxon>Magnoliopsida</taxon>
        <taxon>Liliopsida</taxon>
        <taxon>Poales</taxon>
        <taxon>Poaceae</taxon>
        <taxon>PACMAD clade</taxon>
        <taxon>Arundinoideae</taxon>
        <taxon>Arundineae</taxon>
        <taxon>Arundo</taxon>
    </lineage>
</organism>
<accession>A0A0A9AEX5</accession>
<evidence type="ECO:0000313" key="1">
    <source>
        <dbReference type="EMBL" id="JAD45617.1"/>
    </source>
</evidence>